<dbReference type="Pfam" id="PF21710">
    <property type="entry name" value="Spt6_S1"/>
    <property type="match status" value="1"/>
</dbReference>
<dbReference type="PROSITE" id="PS50126">
    <property type="entry name" value="S1"/>
    <property type="match status" value="1"/>
</dbReference>
<gene>
    <name evidence="11" type="primary">SPT6</name>
    <name evidence="11" type="ORF">EHS25_006614</name>
</gene>
<dbReference type="InterPro" id="IPR028083">
    <property type="entry name" value="Spt6_acidic_N_dom"/>
</dbReference>
<reference evidence="11 12" key="1">
    <citation type="submission" date="2018-11" db="EMBL/GenBank/DDBJ databases">
        <title>Genome sequence of Saitozyma podzolica DSM 27192.</title>
        <authorList>
            <person name="Aliyu H."/>
            <person name="Gorte O."/>
            <person name="Ochsenreither K."/>
        </authorList>
    </citation>
    <scope>NUCLEOTIDE SEQUENCE [LARGE SCALE GENOMIC DNA]</scope>
    <source>
        <strain evidence="11 12">DSM 27192</strain>
    </source>
</reference>
<keyword evidence="11" id="KW-0648">Protein biosynthesis</keyword>
<feature type="compositionally biased region" description="Acidic residues" evidence="9">
    <location>
        <begin position="45"/>
        <end position="61"/>
    </location>
</feature>
<comment type="function">
    <text evidence="8">Histone H3-H4 chaperone that plays a role in maintenance of chromatin structure during RNA polymerase II transcription elongation thereby repressing transcription initiation from cryptic promoters. Mediates the reassembly of nucleosomes onto the promoters of at least a selected set of genes during repression; the nucleosome reassembly is essential for transcriptional repression. Essential for viability.</text>
</comment>
<dbReference type="InterPro" id="IPR035420">
    <property type="entry name" value="Spt6_SH2"/>
</dbReference>
<dbReference type="InterPro" id="IPR017072">
    <property type="entry name" value="TF_Spt6"/>
</dbReference>
<dbReference type="GO" id="GO:0042393">
    <property type="term" value="F:histone binding"/>
    <property type="evidence" value="ECO:0007669"/>
    <property type="project" value="TreeGrafter"/>
</dbReference>
<protein>
    <submittedName>
        <fullName evidence="11">Transcription elongation factor spt6</fullName>
    </submittedName>
</protein>
<keyword evidence="12" id="KW-1185">Reference proteome</keyword>
<feature type="compositionally biased region" description="Low complexity" evidence="9">
    <location>
        <begin position="1"/>
        <end position="11"/>
    </location>
</feature>
<dbReference type="GO" id="GO:0034728">
    <property type="term" value="P:nucleosome organization"/>
    <property type="evidence" value="ECO:0007669"/>
    <property type="project" value="TreeGrafter"/>
</dbReference>
<dbReference type="Pfam" id="PF14633">
    <property type="entry name" value="SH2_2"/>
    <property type="match status" value="1"/>
</dbReference>
<evidence type="ECO:0000256" key="4">
    <source>
        <dbReference type="ARBA" id="ARBA00022454"/>
    </source>
</evidence>
<evidence type="ECO:0000256" key="7">
    <source>
        <dbReference type="ARBA" id="ARBA00023242"/>
    </source>
</evidence>
<evidence type="ECO:0000256" key="1">
    <source>
        <dbReference type="ARBA" id="ARBA00004123"/>
    </source>
</evidence>
<keyword evidence="5" id="KW-0727">SH2 domain</keyword>
<dbReference type="Pfam" id="PF14632">
    <property type="entry name" value="SPT6_acidic"/>
    <property type="match status" value="1"/>
</dbReference>
<dbReference type="InterPro" id="IPR028088">
    <property type="entry name" value="Spt6_HTH_DNA-bd_dom"/>
</dbReference>
<evidence type="ECO:0000256" key="9">
    <source>
        <dbReference type="SAM" id="MobiDB-lite"/>
    </source>
</evidence>
<dbReference type="Pfam" id="PF17674">
    <property type="entry name" value="HHH_9"/>
    <property type="match status" value="1"/>
</dbReference>
<dbReference type="InterPro" id="IPR041692">
    <property type="entry name" value="HHH_9"/>
</dbReference>
<feature type="compositionally biased region" description="Acidic residues" evidence="9">
    <location>
        <begin position="144"/>
        <end position="170"/>
    </location>
</feature>
<dbReference type="InterPro" id="IPR035019">
    <property type="entry name" value="Spt6_SH2_N"/>
</dbReference>
<dbReference type="InterPro" id="IPR037027">
    <property type="entry name" value="YqgF/RNaseH-like_dom_sf"/>
</dbReference>
<evidence type="ECO:0000259" key="10">
    <source>
        <dbReference type="PROSITE" id="PS50126"/>
    </source>
</evidence>
<dbReference type="SUPFAM" id="SSF50249">
    <property type="entry name" value="Nucleic acid-binding proteins"/>
    <property type="match status" value="1"/>
</dbReference>
<evidence type="ECO:0000256" key="2">
    <source>
        <dbReference type="ARBA" id="ARBA00004286"/>
    </source>
</evidence>
<dbReference type="Gene3D" id="1.10.3500.10">
    <property type="entry name" value="Tex N-terminal region-like"/>
    <property type="match status" value="1"/>
</dbReference>
<feature type="region of interest" description="Disordered" evidence="9">
    <location>
        <begin position="1418"/>
        <end position="1451"/>
    </location>
</feature>
<evidence type="ECO:0000256" key="3">
    <source>
        <dbReference type="ARBA" id="ARBA00009253"/>
    </source>
</evidence>
<sequence length="1595" mass="177853">MSARSGSASEEGSGDEIRPHGEEHDSSEESEDDIEEAKRIAEGFIVDEEEDDDEEAGEEDEETRKRRRREKKRRRKREARAARRDRDHAELSEDELELLNENRGLAGPSTSRPLKRLRRRSGSGATDEGGGGPALKDMFADDEGRFEDEDESDMGDFIEEDEEEAPTGETEEQRRERRREEKIKRREAARTRPDLAGVDRGTWDAIVDVFGGGNDYDWALEGEEGLEEEEEPKEIRLEDVFDPSEIKERRLGDEDRAIANNDRPERHQLVNSTLSDNPIPAPDMLFPPPELASGWAYNKISVRTGYIFCGMGEEGTYPEPSFLDPNPLPAVRRPDLVQEYISAVARALDMMFVQNLEVPYLWHYKRDAFSKLENQGQSSVQFLERDELWTLYNLGTRFRAIYERTEQMKDTWRKIKERKPEIEDAYLIQTLLPSVCMMSVEAAAEGNEWLGYHYAEDIRRIKEDEAIEEGKKRLPERLGHEDLRSGPIMKLVEAFGVSVPQVAVTFNDPQGTPTAPKNPDKLPTDVAEEYAGPSTSFLTGEDALKAASHILTLDFSKDPSIRQQAREFIEACGVVSVTPTERGMTVIDQYHLYYTFKFLTRKPVSDFKDSPQFLHMLKAEDEGLVNISIDVQDDMSKQFIDTLVRCVHSNDYGELSTAWNAVREQVCDDVVKKYLIPSGARWAREHLRGQAEEYVAERCRIELEFRVNVRPFATPRMEQGETPSVLALTNGKGDARDAIIAVMLDDEGNIRAQTKFDNLRDQADRDSFLELVERRKPKVVVVGGLSVHAGKLRDEAAAVLRELAIRQSGENPPVSESYSNHDDFVAATGDFDARVVQPRVVPVIFAADATARMYMLSDEAAREHPTLPVNGRYALALARYTQNPLNAYAKLGKSVTEITFMEHHQKLISQEKLLLHLERGLVNAVCFMGIEVNSCVADPYQRAMLPFIAGLGPRKANALINGVQRLGALTNRMQFSDAGLFGPTVFENVAGFLCIEHDLKDMLLEENNPQEQPDPLDMTRIHPEDYEFAQKMCQDALDLDVEDVEGQHKSDVVQKLMLMDDRARMLSELNLDDFAYNLQRQGEGNKRHTLGEIVNELISYRADRRPGFYIPSDWEVVAMLTGETERTIGRGMKVTATVRKVLASRAFCQLESGMDAILERDYAGDDNNPVSSLEDVLQSRQAIQAVVIMPEPARFQVRISIRPGDLAQAVTFLQPFRDEKYNDVARQIAAEEAATQRKRRAAGTMKRQINHPNWHIMNSGQAEQFLASQHRGDVVVRPSSKGPDHIAVTWKVDEDVIANRYSYSDIDELIINHVKAMARKVDEMVVHEKYRPEHELEAYLKNYVQAHPGRSMYGFSIDSDRPGFLKLCFLNKSTKDGGVIQTWPVKILPGAYQLNNAEVPGVTELCNAFKAQYSSRLAEQGSGGKTPGIRAGKTPLGGRTPGGRTPGMPLGGTTPFGGATGRTPVRPGMTPNPYGAPPQQTPVNAFGHATPYGGGGGYPNGAQGGYPQQPPRPPYGMQGPGMGMPPMPPQDYAAPPGGYGMGGAPGMPPQMPMGMGMGGPAPPNGQGGPSRAPQGGMGMNPERAAMLARQGGQGY</sequence>
<keyword evidence="4" id="KW-0158">Chromosome</keyword>
<feature type="compositionally biased region" description="Basic residues" evidence="9">
    <location>
        <begin position="65"/>
        <end position="78"/>
    </location>
</feature>
<dbReference type="InterPro" id="IPR023323">
    <property type="entry name" value="Tex-like_dom_sf"/>
</dbReference>
<dbReference type="PANTHER" id="PTHR10145:SF6">
    <property type="entry name" value="TRANSCRIPTION ELONGATION FACTOR SPT6"/>
    <property type="match status" value="1"/>
</dbReference>
<dbReference type="CDD" id="cd09928">
    <property type="entry name" value="SH2_Cterm_SPT6_like"/>
    <property type="match status" value="1"/>
</dbReference>
<dbReference type="Gene3D" id="1.10.150.850">
    <property type="entry name" value="Spt6, helix-hairpin-helix domain"/>
    <property type="match status" value="1"/>
</dbReference>
<dbReference type="Pfam" id="PF14639">
    <property type="entry name" value="YqgF"/>
    <property type="match status" value="1"/>
</dbReference>
<feature type="compositionally biased region" description="Acidic residues" evidence="9">
    <location>
        <begin position="25"/>
        <end position="35"/>
    </location>
</feature>
<feature type="compositionally biased region" description="Basic and acidic residues" evidence="9">
    <location>
        <begin position="79"/>
        <end position="91"/>
    </location>
</feature>
<dbReference type="InterPro" id="IPR055179">
    <property type="entry name" value="Tex-like_central_region"/>
</dbReference>
<feature type="compositionally biased region" description="Basic and acidic residues" evidence="9">
    <location>
        <begin position="171"/>
        <end position="192"/>
    </location>
</feature>
<dbReference type="InterPro" id="IPR042066">
    <property type="entry name" value="Spt6_death-like"/>
</dbReference>
<dbReference type="GO" id="GO:0140673">
    <property type="term" value="P:transcription elongation-coupled chromatin remodeling"/>
    <property type="evidence" value="ECO:0007669"/>
    <property type="project" value="InterPro"/>
</dbReference>
<dbReference type="STRING" id="1890683.A0A427YSG7"/>
<feature type="region of interest" description="Disordered" evidence="9">
    <location>
        <begin position="1"/>
        <end position="192"/>
    </location>
</feature>
<dbReference type="Proteomes" id="UP000279259">
    <property type="component" value="Unassembled WGS sequence"/>
</dbReference>
<dbReference type="InterPro" id="IPR012340">
    <property type="entry name" value="NA-bd_OB-fold"/>
</dbReference>
<organism evidence="11 12">
    <name type="scientific">Saitozyma podzolica</name>
    <dbReference type="NCBI Taxonomy" id="1890683"/>
    <lineage>
        <taxon>Eukaryota</taxon>
        <taxon>Fungi</taxon>
        <taxon>Dikarya</taxon>
        <taxon>Basidiomycota</taxon>
        <taxon>Agaricomycotina</taxon>
        <taxon>Tremellomycetes</taxon>
        <taxon>Tremellales</taxon>
        <taxon>Trimorphomycetaceae</taxon>
        <taxon>Saitozyma</taxon>
    </lineage>
</organism>
<evidence type="ECO:0000256" key="6">
    <source>
        <dbReference type="ARBA" id="ARBA00023163"/>
    </source>
</evidence>
<dbReference type="SUPFAM" id="SSF158832">
    <property type="entry name" value="Tex N-terminal region-like"/>
    <property type="match status" value="1"/>
</dbReference>
<dbReference type="CDD" id="cd09918">
    <property type="entry name" value="SH2_Nterm_SPT6_like"/>
    <property type="match status" value="1"/>
</dbReference>
<dbReference type="InterPro" id="IPR010994">
    <property type="entry name" value="RuvA_2-like"/>
</dbReference>
<dbReference type="GO" id="GO:0008023">
    <property type="term" value="C:transcription elongation factor complex"/>
    <property type="evidence" value="ECO:0007669"/>
    <property type="project" value="TreeGrafter"/>
</dbReference>
<name>A0A427YSG7_9TREE</name>
<keyword evidence="6" id="KW-0804">Transcription</keyword>
<dbReference type="Pfam" id="PF14635">
    <property type="entry name" value="HHH_7"/>
    <property type="match status" value="1"/>
</dbReference>
<dbReference type="OrthoDB" id="995477at2759"/>
<dbReference type="InterPro" id="IPR035018">
    <property type="entry name" value="Spt6_SH2_C"/>
</dbReference>
<evidence type="ECO:0000313" key="12">
    <source>
        <dbReference type="Proteomes" id="UP000279259"/>
    </source>
</evidence>
<dbReference type="InterPro" id="IPR012337">
    <property type="entry name" value="RNaseH-like_sf"/>
</dbReference>
<dbReference type="GO" id="GO:0003677">
    <property type="term" value="F:DNA binding"/>
    <property type="evidence" value="ECO:0007669"/>
    <property type="project" value="InterPro"/>
</dbReference>
<comment type="caution">
    <text evidence="11">The sequence shown here is derived from an EMBL/GenBank/DDBJ whole genome shotgun (WGS) entry which is preliminary data.</text>
</comment>
<dbReference type="SUPFAM" id="SSF47781">
    <property type="entry name" value="RuvA domain 2-like"/>
    <property type="match status" value="2"/>
</dbReference>
<dbReference type="InterPro" id="IPR036860">
    <property type="entry name" value="SH2_dom_sf"/>
</dbReference>
<dbReference type="PANTHER" id="PTHR10145">
    <property type="entry name" value="TRANSCRIPTION ELONGATION FACTOR SPT6"/>
    <property type="match status" value="1"/>
</dbReference>
<dbReference type="Gene3D" id="3.30.505.10">
    <property type="entry name" value="SH2 domain"/>
    <property type="match status" value="2"/>
</dbReference>
<dbReference type="Pfam" id="PF22706">
    <property type="entry name" value="Tex_central_region"/>
    <property type="match status" value="1"/>
</dbReference>
<dbReference type="GO" id="GO:0031491">
    <property type="term" value="F:nucleosome binding"/>
    <property type="evidence" value="ECO:0007669"/>
    <property type="project" value="TreeGrafter"/>
</dbReference>
<keyword evidence="7" id="KW-0539">Nucleus</keyword>
<accession>A0A427YSG7</accession>
<dbReference type="GO" id="GO:0005694">
    <property type="term" value="C:chromosome"/>
    <property type="evidence" value="ECO:0007669"/>
    <property type="project" value="UniProtKB-SubCell"/>
</dbReference>
<dbReference type="InterPro" id="IPR023319">
    <property type="entry name" value="Tex-like_HTH_dom_sf"/>
</dbReference>
<evidence type="ECO:0000256" key="5">
    <source>
        <dbReference type="ARBA" id="ARBA00022999"/>
    </source>
</evidence>
<feature type="region of interest" description="Disordered" evidence="9">
    <location>
        <begin position="1557"/>
        <end position="1595"/>
    </location>
</feature>
<dbReference type="EMBL" id="RSCD01000003">
    <property type="protein sequence ID" value="RSH93961.1"/>
    <property type="molecule type" value="Genomic_DNA"/>
</dbReference>
<dbReference type="InterPro" id="IPR003029">
    <property type="entry name" value="S1_domain"/>
</dbReference>
<dbReference type="SUPFAM" id="SSF53098">
    <property type="entry name" value="Ribonuclease H-like"/>
    <property type="match status" value="1"/>
</dbReference>
<dbReference type="FunFam" id="1.10.10.2740:FF:000002">
    <property type="entry name" value="Transcription elongation factor Spt6"/>
    <property type="match status" value="1"/>
</dbReference>
<comment type="similarity">
    <text evidence="3">Belongs to the SPT6 family.</text>
</comment>
<dbReference type="Pfam" id="PF14641">
    <property type="entry name" value="HTH_44"/>
    <property type="match status" value="1"/>
</dbReference>
<dbReference type="Gene3D" id="1.10.10.650">
    <property type="entry name" value="RuvA domain 2-like"/>
    <property type="match status" value="1"/>
</dbReference>
<dbReference type="Gene3D" id="3.30.420.140">
    <property type="entry name" value="YqgF/RNase H-like domain"/>
    <property type="match status" value="1"/>
</dbReference>
<dbReference type="Gene3D" id="1.10.10.2740">
    <property type="entry name" value="Spt6, Death-like domain"/>
    <property type="match status" value="1"/>
</dbReference>
<proteinExistence type="inferred from homology"/>
<dbReference type="InterPro" id="IPR032706">
    <property type="entry name" value="Spt6_HHH"/>
</dbReference>
<dbReference type="InterPro" id="IPR028231">
    <property type="entry name" value="Spt6_YqgF"/>
</dbReference>
<comment type="subcellular location">
    <subcellularLocation>
        <location evidence="2">Chromosome</location>
    </subcellularLocation>
    <subcellularLocation>
        <location evidence="1">Nucleus</location>
    </subcellularLocation>
</comment>
<dbReference type="InterPro" id="IPR049540">
    <property type="entry name" value="Spt6-like_S1"/>
</dbReference>
<evidence type="ECO:0000313" key="11">
    <source>
        <dbReference type="EMBL" id="RSH93961.1"/>
    </source>
</evidence>
<keyword evidence="11" id="KW-0251">Elongation factor</keyword>
<dbReference type="GO" id="GO:0003746">
    <property type="term" value="F:translation elongation factor activity"/>
    <property type="evidence" value="ECO:0007669"/>
    <property type="project" value="UniProtKB-KW"/>
</dbReference>
<evidence type="ECO:0000256" key="8">
    <source>
        <dbReference type="ARBA" id="ARBA00093389"/>
    </source>
</evidence>
<feature type="compositionally biased region" description="Basic and acidic residues" evidence="9">
    <location>
        <begin position="15"/>
        <end position="24"/>
    </location>
</feature>
<feature type="domain" description="S1 motif" evidence="10">
    <location>
        <begin position="1131"/>
        <end position="1202"/>
    </location>
</feature>
<dbReference type="SUPFAM" id="SSF55550">
    <property type="entry name" value="SH2 domain"/>
    <property type="match status" value="1"/>
</dbReference>